<proteinExistence type="predicted"/>
<dbReference type="InterPro" id="IPR032675">
    <property type="entry name" value="LRR_dom_sf"/>
</dbReference>
<dbReference type="Proteomes" id="UP000266196">
    <property type="component" value="Unassembled WGS sequence"/>
</dbReference>
<evidence type="ECO:0000313" key="7">
    <source>
        <dbReference type="EMBL" id="RQM09958.1"/>
    </source>
</evidence>
<reference evidence="7 11" key="1">
    <citation type="submission" date="2018-07" db="EMBL/GenBank/DDBJ databases">
        <title>Annotation of Aphanomyces astaci genome assembly.</title>
        <authorList>
            <person name="Studholme D.J."/>
        </authorList>
    </citation>
    <scope>NUCLEOTIDE SEQUENCE [LARGE SCALE GENOMIC DNA]</scope>
    <source>
        <strain evidence="7">Pc</strain>
    </source>
</reference>
<organism evidence="3 8">
    <name type="scientific">Aphanomyces astaci</name>
    <name type="common">Crayfish plague agent</name>
    <dbReference type="NCBI Taxonomy" id="112090"/>
    <lineage>
        <taxon>Eukaryota</taxon>
        <taxon>Sar</taxon>
        <taxon>Stramenopiles</taxon>
        <taxon>Oomycota</taxon>
        <taxon>Saprolegniomycetes</taxon>
        <taxon>Saprolegniales</taxon>
        <taxon>Verrucalvaceae</taxon>
        <taxon>Aphanomyces</taxon>
    </lineage>
</organism>
<gene>
    <name evidence="7" type="ORF">B5M09_003224</name>
    <name evidence="6" type="ORF">DYB26_000871</name>
    <name evidence="5" type="ORF">DYB31_001295</name>
    <name evidence="4" type="ORF">DYB34_001062</name>
    <name evidence="3" type="ORF">DYB36_001325</name>
</gene>
<evidence type="ECO:0000313" key="9">
    <source>
        <dbReference type="Proteomes" id="UP000266196"/>
    </source>
</evidence>
<name>A0A397AM31_APHAT</name>
<evidence type="ECO:0000313" key="8">
    <source>
        <dbReference type="Proteomes" id="UP000265427"/>
    </source>
</evidence>
<dbReference type="Proteomes" id="UP000286510">
    <property type="component" value="Unassembled WGS sequence"/>
</dbReference>
<evidence type="ECO:0000313" key="5">
    <source>
        <dbReference type="EMBL" id="RHY95445.1"/>
    </source>
</evidence>
<evidence type="ECO:0000313" key="3">
    <source>
        <dbReference type="EMBL" id="RHY08116.1"/>
    </source>
</evidence>
<protein>
    <submittedName>
        <fullName evidence="3">Uncharacterized protein</fullName>
    </submittedName>
</protein>
<dbReference type="EMBL" id="QUTE01016843">
    <property type="protein sequence ID" value="RHY95445.1"/>
    <property type="molecule type" value="Genomic_DNA"/>
</dbReference>
<dbReference type="Gene3D" id="3.80.10.10">
    <property type="entry name" value="Ribonuclease Inhibitor"/>
    <property type="match status" value="1"/>
</dbReference>
<evidence type="ECO:0000313" key="4">
    <source>
        <dbReference type="EMBL" id="RHY39112.1"/>
    </source>
</evidence>
<dbReference type="PANTHER" id="PTHR48051">
    <property type="match status" value="1"/>
</dbReference>
<keyword evidence="2" id="KW-0677">Repeat</keyword>
<dbReference type="Pfam" id="PF13855">
    <property type="entry name" value="LRR_8"/>
    <property type="match status" value="1"/>
</dbReference>
<reference evidence="8 9" key="2">
    <citation type="submission" date="2018-08" db="EMBL/GenBank/DDBJ databases">
        <title>Aphanomyces genome sequencing and annotation.</title>
        <authorList>
            <person name="Minardi D."/>
            <person name="Oidtmann B."/>
            <person name="Van Der Giezen M."/>
            <person name="Studholme D.J."/>
        </authorList>
    </citation>
    <scope>NUCLEOTIDE SEQUENCE [LARGE SCALE GENOMIC DNA]</scope>
    <source>
        <strain evidence="5 9">197901</strain>
        <strain evidence="6 12">FDL457</strain>
        <strain evidence="3 8">Kv</strain>
        <strain evidence="4 10">Si</strain>
    </source>
</reference>
<evidence type="ECO:0000256" key="1">
    <source>
        <dbReference type="ARBA" id="ARBA00022614"/>
    </source>
</evidence>
<dbReference type="Proteomes" id="UP000284702">
    <property type="component" value="Unassembled WGS sequence"/>
</dbReference>
<dbReference type="Proteomes" id="UP000283543">
    <property type="component" value="Unassembled WGS sequence"/>
</dbReference>
<evidence type="ECO:0000313" key="11">
    <source>
        <dbReference type="Proteomes" id="UP000284702"/>
    </source>
</evidence>
<dbReference type="InterPro" id="IPR001611">
    <property type="entry name" value="Leu-rich_rpt"/>
</dbReference>
<evidence type="ECO:0000256" key="2">
    <source>
        <dbReference type="ARBA" id="ARBA00022737"/>
    </source>
</evidence>
<dbReference type="SMART" id="SM00369">
    <property type="entry name" value="LRR_TYP"/>
    <property type="match status" value="2"/>
</dbReference>
<evidence type="ECO:0000313" key="12">
    <source>
        <dbReference type="Proteomes" id="UP000286510"/>
    </source>
</evidence>
<evidence type="ECO:0000313" key="6">
    <source>
        <dbReference type="EMBL" id="RHZ19605.1"/>
    </source>
</evidence>
<accession>A0A397AM31</accession>
<dbReference type="SUPFAM" id="SSF52075">
    <property type="entry name" value="Outer arm dynein light chain 1"/>
    <property type="match status" value="1"/>
</dbReference>
<dbReference type="InterPro" id="IPR003591">
    <property type="entry name" value="Leu-rich_rpt_typical-subtyp"/>
</dbReference>
<dbReference type="AlphaFoldDB" id="A0A397AM31"/>
<keyword evidence="1" id="KW-0433">Leucine-rich repeat</keyword>
<dbReference type="Proteomes" id="UP000265427">
    <property type="component" value="Unassembled WGS sequence"/>
</dbReference>
<evidence type="ECO:0000313" key="10">
    <source>
        <dbReference type="Proteomes" id="UP000283543"/>
    </source>
</evidence>
<dbReference type="GO" id="GO:0005737">
    <property type="term" value="C:cytoplasm"/>
    <property type="evidence" value="ECO:0007669"/>
    <property type="project" value="TreeGrafter"/>
</dbReference>
<dbReference type="EMBL" id="QUTF01013115">
    <property type="protein sequence ID" value="RHZ19605.1"/>
    <property type="molecule type" value="Genomic_DNA"/>
</dbReference>
<dbReference type="EMBL" id="QUTB01010718">
    <property type="protein sequence ID" value="RHY39112.1"/>
    <property type="molecule type" value="Genomic_DNA"/>
</dbReference>
<sequence>MIARSVREAAMHMGAVRELILQRSEDLLCRNLMCERVGEACVCRFSMVLEKLPQLKALNVSHNHLHALPPSLFNLPQLEELNLGHNNLSDTALVGLEGLQSLRHLDLSHNQLTSAPSTLALLPYIQVIDLRGNPKLNLRSLPSLPAHVSLLHE</sequence>
<dbReference type="PRINTS" id="PR00019">
    <property type="entry name" value="LEURICHRPT"/>
</dbReference>
<dbReference type="EMBL" id="MZMZ02006209">
    <property type="protein sequence ID" value="RQM09958.1"/>
    <property type="molecule type" value="Genomic_DNA"/>
</dbReference>
<dbReference type="InterPro" id="IPR050216">
    <property type="entry name" value="LRR_domain-containing"/>
</dbReference>
<keyword evidence="11" id="KW-1185">Reference proteome</keyword>
<dbReference type="EMBL" id="QUSZ01005818">
    <property type="protein sequence ID" value="RHY08116.1"/>
    <property type="molecule type" value="Genomic_DNA"/>
</dbReference>
<dbReference type="PANTHER" id="PTHR48051:SF1">
    <property type="entry name" value="RAS SUPPRESSOR PROTEIN 1"/>
    <property type="match status" value="1"/>
</dbReference>
<comment type="caution">
    <text evidence="3">The sequence shown here is derived from an EMBL/GenBank/DDBJ whole genome shotgun (WGS) entry which is preliminary data.</text>
</comment>
<dbReference type="PROSITE" id="PS51450">
    <property type="entry name" value="LRR"/>
    <property type="match status" value="2"/>
</dbReference>